<feature type="coiled-coil region" evidence="1">
    <location>
        <begin position="219"/>
        <end position="260"/>
    </location>
</feature>
<accession>A0A433TW79</accession>
<evidence type="ECO:0000256" key="1">
    <source>
        <dbReference type="SAM" id="Coils"/>
    </source>
</evidence>
<keyword evidence="1" id="KW-0175">Coiled coil</keyword>
<evidence type="ECO:0000313" key="3">
    <source>
        <dbReference type="EMBL" id="RUS85840.1"/>
    </source>
</evidence>
<reference evidence="3 4" key="1">
    <citation type="submission" date="2019-01" db="EMBL/GenBank/DDBJ databases">
        <title>A draft genome assembly of the solar-powered sea slug Elysia chlorotica.</title>
        <authorList>
            <person name="Cai H."/>
            <person name="Li Q."/>
            <person name="Fang X."/>
            <person name="Li J."/>
            <person name="Curtis N.E."/>
            <person name="Altenburger A."/>
            <person name="Shibata T."/>
            <person name="Feng M."/>
            <person name="Maeda T."/>
            <person name="Schwartz J.A."/>
            <person name="Shigenobu S."/>
            <person name="Lundholm N."/>
            <person name="Nishiyama T."/>
            <person name="Yang H."/>
            <person name="Hasebe M."/>
            <person name="Li S."/>
            <person name="Pierce S.K."/>
            <person name="Wang J."/>
        </authorList>
    </citation>
    <scope>NUCLEOTIDE SEQUENCE [LARGE SCALE GENOMIC DNA]</scope>
    <source>
        <strain evidence="3">EC2010</strain>
        <tissue evidence="3">Whole organism of an adult</tissue>
    </source>
</reference>
<dbReference type="AlphaFoldDB" id="A0A433TW79"/>
<dbReference type="OrthoDB" id="5977230at2759"/>
<dbReference type="Proteomes" id="UP000271974">
    <property type="component" value="Unassembled WGS sequence"/>
</dbReference>
<comment type="caution">
    <text evidence="3">The sequence shown here is derived from an EMBL/GenBank/DDBJ whole genome shotgun (WGS) entry which is preliminary data.</text>
</comment>
<organism evidence="3 4">
    <name type="scientific">Elysia chlorotica</name>
    <name type="common">Eastern emerald elysia</name>
    <name type="synonym">Sea slug</name>
    <dbReference type="NCBI Taxonomy" id="188477"/>
    <lineage>
        <taxon>Eukaryota</taxon>
        <taxon>Metazoa</taxon>
        <taxon>Spiralia</taxon>
        <taxon>Lophotrochozoa</taxon>
        <taxon>Mollusca</taxon>
        <taxon>Gastropoda</taxon>
        <taxon>Heterobranchia</taxon>
        <taxon>Euthyneura</taxon>
        <taxon>Panpulmonata</taxon>
        <taxon>Sacoglossa</taxon>
        <taxon>Placobranchoidea</taxon>
        <taxon>Plakobranchidae</taxon>
        <taxon>Elysia</taxon>
    </lineage>
</organism>
<keyword evidence="4" id="KW-1185">Reference proteome</keyword>
<feature type="region of interest" description="Disordered" evidence="2">
    <location>
        <begin position="172"/>
        <end position="210"/>
    </location>
</feature>
<name>A0A433TW79_ELYCH</name>
<feature type="compositionally biased region" description="Polar residues" evidence="2">
    <location>
        <begin position="188"/>
        <end position="205"/>
    </location>
</feature>
<sequence>MKDNYYLIRTFRLAISNQNLQLMEVKPRQRDIIVPPKLSDRTTPKVLIPSPVPTDMKPTTSIFDSIVKRSTANQFIVPPTIRSSDNVHLNLMVPPTISSSQTGNNAGNSQPSSQVVGILNSQPRVVCYADQPIDRDVPCPGDHNTSLGVQHMQSILKLMGGSDIKHTMVMKDPTVTPSTDLNNDDHSSASPVSRPNHTFPATPSEDTTDDAETMVRRVTNFLENRVTILEQLLDEANIDVIQCEENIEKLEKAIPTKRRKRRSIIGTSDVTCQSQGERIGGGNLLNLCSTCVQTTVLNENFFPRYITEKVEHQFLREFAVSNFSTSTSLNEFQENA</sequence>
<evidence type="ECO:0000256" key="2">
    <source>
        <dbReference type="SAM" id="MobiDB-lite"/>
    </source>
</evidence>
<gene>
    <name evidence="3" type="ORF">EGW08_006392</name>
</gene>
<dbReference type="EMBL" id="RQTK01000158">
    <property type="protein sequence ID" value="RUS85840.1"/>
    <property type="molecule type" value="Genomic_DNA"/>
</dbReference>
<evidence type="ECO:0000313" key="4">
    <source>
        <dbReference type="Proteomes" id="UP000271974"/>
    </source>
</evidence>
<proteinExistence type="predicted"/>
<protein>
    <submittedName>
        <fullName evidence="3">Uncharacterized protein</fullName>
    </submittedName>
</protein>